<gene>
    <name evidence="1" type="ORF">LEP1GSC050_0623</name>
</gene>
<dbReference type="AlphaFoldDB" id="T0FH74"/>
<keyword evidence="2" id="KW-1185">Reference proteome</keyword>
<evidence type="ECO:0000313" key="2">
    <source>
        <dbReference type="Proteomes" id="UP000015454"/>
    </source>
</evidence>
<dbReference type="EMBL" id="AHMO02000004">
    <property type="protein sequence ID" value="EQA46962.1"/>
    <property type="molecule type" value="Genomic_DNA"/>
</dbReference>
<sequence length="70" mass="7854">MPSSLFCEIGTGTAASLRPPPRKGGEFLALKQPRIDHLLPGLRKIEVGGDFLGEFTIRLGIQFREFQKKW</sequence>
<protein>
    <submittedName>
        <fullName evidence="1">Uncharacterized protein</fullName>
    </submittedName>
</protein>
<organism evidence="1 2">
    <name type="scientific">Leptospira broomii serovar Hurstbridge str. 5399</name>
    <dbReference type="NCBI Taxonomy" id="1049789"/>
    <lineage>
        <taxon>Bacteria</taxon>
        <taxon>Pseudomonadati</taxon>
        <taxon>Spirochaetota</taxon>
        <taxon>Spirochaetia</taxon>
        <taxon>Leptospirales</taxon>
        <taxon>Leptospiraceae</taxon>
        <taxon>Leptospira</taxon>
    </lineage>
</organism>
<name>T0FH74_9LEPT</name>
<proteinExistence type="predicted"/>
<dbReference type="STRING" id="1049789.LEP1GSC050_0623"/>
<accession>T0FH74</accession>
<comment type="caution">
    <text evidence="1">The sequence shown here is derived from an EMBL/GenBank/DDBJ whole genome shotgun (WGS) entry which is preliminary data.</text>
</comment>
<dbReference type="Proteomes" id="UP000015454">
    <property type="component" value="Unassembled WGS sequence"/>
</dbReference>
<reference evidence="1" key="1">
    <citation type="submission" date="2013-05" db="EMBL/GenBank/DDBJ databases">
        <authorList>
            <person name="Harkins D.M."/>
            <person name="Durkin A.S."/>
            <person name="Brinkac L.M."/>
            <person name="Haft D.H."/>
            <person name="Selengut J.D."/>
            <person name="Sanka R."/>
            <person name="DePew J."/>
            <person name="Purushe J."/>
            <person name="Hartskeerl R.A."/>
            <person name="Ahmed A."/>
            <person name="van der Linden H."/>
            <person name="Goris M.G.A."/>
            <person name="Vinetz J.M."/>
            <person name="Sutton G.G."/>
            <person name="Nierman W.C."/>
            <person name="Fouts D.E."/>
        </authorList>
    </citation>
    <scope>NUCLEOTIDE SEQUENCE [LARGE SCALE GENOMIC DNA]</scope>
    <source>
        <strain evidence="1">5399</strain>
    </source>
</reference>
<evidence type="ECO:0000313" key="1">
    <source>
        <dbReference type="EMBL" id="EQA46962.1"/>
    </source>
</evidence>